<dbReference type="AlphaFoldDB" id="A0A3B4V3T2"/>
<sequence length="85" mass="9197">VIGDGYNILTAAAAAAAALLTSFDHKKFFEMKVFTVLSADNSDRHTTPHIINPNSSKQKNKDDHLLAADKDGDGKIGNFARLVKE</sequence>
<organism evidence="1 2">
    <name type="scientific">Seriola dumerili</name>
    <name type="common">Greater amberjack</name>
    <name type="synonym">Caranx dumerili</name>
    <dbReference type="NCBI Taxonomy" id="41447"/>
    <lineage>
        <taxon>Eukaryota</taxon>
        <taxon>Metazoa</taxon>
        <taxon>Chordata</taxon>
        <taxon>Craniata</taxon>
        <taxon>Vertebrata</taxon>
        <taxon>Euteleostomi</taxon>
        <taxon>Actinopterygii</taxon>
        <taxon>Neopterygii</taxon>
        <taxon>Teleostei</taxon>
        <taxon>Neoteleostei</taxon>
        <taxon>Acanthomorphata</taxon>
        <taxon>Carangaria</taxon>
        <taxon>Carangiformes</taxon>
        <taxon>Carangidae</taxon>
        <taxon>Seriola</taxon>
    </lineage>
</organism>
<protein>
    <submittedName>
        <fullName evidence="1">Uncharacterized protein</fullName>
    </submittedName>
</protein>
<reference evidence="1" key="1">
    <citation type="submission" date="2025-08" db="UniProtKB">
        <authorList>
            <consortium name="Ensembl"/>
        </authorList>
    </citation>
    <scope>IDENTIFICATION</scope>
</reference>
<proteinExistence type="predicted"/>
<evidence type="ECO:0000313" key="2">
    <source>
        <dbReference type="Proteomes" id="UP000261420"/>
    </source>
</evidence>
<reference evidence="1" key="2">
    <citation type="submission" date="2025-09" db="UniProtKB">
        <authorList>
            <consortium name="Ensembl"/>
        </authorList>
    </citation>
    <scope>IDENTIFICATION</scope>
</reference>
<keyword evidence="2" id="KW-1185">Reference proteome</keyword>
<dbReference type="Proteomes" id="UP000261420">
    <property type="component" value="Unplaced"/>
</dbReference>
<evidence type="ECO:0000313" key="1">
    <source>
        <dbReference type="Ensembl" id="ENSSDUP00000024760.1"/>
    </source>
</evidence>
<name>A0A3B4V3T2_SERDU</name>
<dbReference type="Ensembl" id="ENSSDUT00000025219.1">
    <property type="protein sequence ID" value="ENSSDUP00000024760.1"/>
    <property type="gene ID" value="ENSSDUG00000017898.1"/>
</dbReference>
<accession>A0A3B4V3T2</accession>